<keyword evidence="3" id="KW-1185">Reference proteome</keyword>
<organism evidence="2 3">
    <name type="scientific">Cecembia calidifontis</name>
    <dbReference type="NCBI Taxonomy" id="1187080"/>
    <lineage>
        <taxon>Bacteria</taxon>
        <taxon>Pseudomonadati</taxon>
        <taxon>Bacteroidota</taxon>
        <taxon>Cytophagia</taxon>
        <taxon>Cytophagales</taxon>
        <taxon>Cyclobacteriaceae</taxon>
        <taxon>Cecembia</taxon>
    </lineage>
</organism>
<dbReference type="Pfam" id="PF18962">
    <property type="entry name" value="Por_Secre_tail"/>
    <property type="match status" value="1"/>
</dbReference>
<comment type="caution">
    <text evidence="2">The sequence shown here is derived from an EMBL/GenBank/DDBJ whole genome shotgun (WGS) entry which is preliminary data.</text>
</comment>
<evidence type="ECO:0000313" key="2">
    <source>
        <dbReference type="EMBL" id="RZS98736.1"/>
    </source>
</evidence>
<accession>A0A4Q7PE97</accession>
<name>A0A4Q7PE97_9BACT</name>
<sequence>MVKSSNQFGKFIRNRIKPRGKQNIGLLIKLYMKNILALLTCMIMLFPVWGVAQVRVLSENIEFSGKIGSSQRKSLIIQNESSQTKEYSLKFLRGNIGSSQNVKICIGEKCYDPKKELGKLKITLKPNEIFTDLYLEFEMGISEVKGSFDLQFANIANVRDVFQIEAVYEVYNPIEDETNHKDISLGSVYPNPSHRIAQIDYEFKNPNAKAKIAINSFIGNPIAEYELDPHQKTLVINVADLNPGVYFYTLFVDNKNIVTKKLVVKK</sequence>
<dbReference type="AlphaFoldDB" id="A0A4Q7PE97"/>
<dbReference type="Proteomes" id="UP000292209">
    <property type="component" value="Unassembled WGS sequence"/>
</dbReference>
<evidence type="ECO:0000259" key="1">
    <source>
        <dbReference type="Pfam" id="PF18962"/>
    </source>
</evidence>
<proteinExistence type="predicted"/>
<dbReference type="InterPro" id="IPR026444">
    <property type="entry name" value="Secre_tail"/>
</dbReference>
<dbReference type="NCBIfam" id="TIGR04183">
    <property type="entry name" value="Por_Secre_tail"/>
    <property type="match status" value="1"/>
</dbReference>
<gene>
    <name evidence="2" type="ORF">BC751_4403</name>
</gene>
<reference evidence="2 3" key="1">
    <citation type="submission" date="2019-02" db="EMBL/GenBank/DDBJ databases">
        <title>Genomic Encyclopedia of Archaeal and Bacterial Type Strains, Phase II (KMG-II): from individual species to whole genera.</title>
        <authorList>
            <person name="Goeker M."/>
        </authorList>
    </citation>
    <scope>NUCLEOTIDE SEQUENCE [LARGE SCALE GENOMIC DNA]</scope>
    <source>
        <strain evidence="2 3">DSM 21411</strain>
    </source>
</reference>
<evidence type="ECO:0000313" key="3">
    <source>
        <dbReference type="Proteomes" id="UP000292209"/>
    </source>
</evidence>
<protein>
    <submittedName>
        <fullName evidence="2">Putative secreted protein (Por secretion system target)</fullName>
    </submittedName>
</protein>
<feature type="domain" description="Secretion system C-terminal sorting" evidence="1">
    <location>
        <begin position="188"/>
        <end position="264"/>
    </location>
</feature>
<dbReference type="EMBL" id="SGXG01000001">
    <property type="protein sequence ID" value="RZS98736.1"/>
    <property type="molecule type" value="Genomic_DNA"/>
</dbReference>